<accession>A0ABP9C127</accession>
<name>A0ABP9C127_9FLAO</name>
<evidence type="ECO:0000313" key="1">
    <source>
        <dbReference type="EMBL" id="GAA4803408.1"/>
    </source>
</evidence>
<dbReference type="Proteomes" id="UP001501433">
    <property type="component" value="Unassembled WGS sequence"/>
</dbReference>
<dbReference type="GO" id="GO:0004386">
    <property type="term" value="F:helicase activity"/>
    <property type="evidence" value="ECO:0007669"/>
    <property type="project" value="UniProtKB-KW"/>
</dbReference>
<keyword evidence="1" id="KW-0547">Nucleotide-binding</keyword>
<dbReference type="EMBL" id="BAABJW010000001">
    <property type="protein sequence ID" value="GAA4803408.1"/>
    <property type="molecule type" value="Genomic_DNA"/>
</dbReference>
<sequence length="429" mass="50254">MSKIKVYDAIMGSGKTYDAIERMKSYLKDDKSFIYITPFLSEIDRIMDSLPINSVYAPLGPGEKGEGKYDYNIDYCDESGNIDLNSEGSYQYLNKRAQFLKLCNKKRNIVSTHSLFMNLKKDDYSLFDDYILILDEVVNPLNVFNIGAKDIEILTNENLIIIDQETSEVKFIDDEYNDNAFKEVKRICNNSTVFFLDKYFFVWVFPIEIFKGFQRVEILTYLFKGSLLSSYFKMYNIDYKINYNNEEDHLRSIKKLLNVYEGSANYNESLNSFSKTWIKNLNKKNLKKVVNSTEYIFKKVFKTNTEENAFTTFKAFRQKLSGNGYTKGFIPINARATNIFKSKKSMAFLGNRYHDPQTVHFFKERGVILDDDIWALSELLQWVWRGRIRDNKPMNLFIPNSRMRKLLNDWLEGKFVSNGQSNKGFLKAV</sequence>
<proteinExistence type="predicted"/>
<reference evidence="2" key="1">
    <citation type="journal article" date="2019" name="Int. J. Syst. Evol. Microbiol.">
        <title>The Global Catalogue of Microorganisms (GCM) 10K type strain sequencing project: providing services to taxonomists for standard genome sequencing and annotation.</title>
        <authorList>
            <consortium name="The Broad Institute Genomics Platform"/>
            <consortium name="The Broad Institute Genome Sequencing Center for Infectious Disease"/>
            <person name="Wu L."/>
            <person name="Ma J."/>
        </authorList>
    </citation>
    <scope>NUCLEOTIDE SEQUENCE [LARGE SCALE GENOMIC DNA]</scope>
    <source>
        <strain evidence="2">JCM 18325</strain>
    </source>
</reference>
<keyword evidence="1" id="KW-0347">Helicase</keyword>
<dbReference type="RefSeq" id="WP_345275544.1">
    <property type="nucleotide sequence ID" value="NZ_BAABJW010000001.1"/>
</dbReference>
<organism evidence="1 2">
    <name type="scientific">Litoribaculum gwangyangense</name>
    <dbReference type="NCBI Taxonomy" id="1130722"/>
    <lineage>
        <taxon>Bacteria</taxon>
        <taxon>Pseudomonadati</taxon>
        <taxon>Bacteroidota</taxon>
        <taxon>Flavobacteriia</taxon>
        <taxon>Flavobacteriales</taxon>
        <taxon>Flavobacteriaceae</taxon>
        <taxon>Litoribaculum</taxon>
    </lineage>
</organism>
<keyword evidence="2" id="KW-1185">Reference proteome</keyword>
<protein>
    <submittedName>
        <fullName evidence="1">DEAD/DEAH box helicase family protein</fullName>
    </submittedName>
</protein>
<keyword evidence="1" id="KW-0378">Hydrolase</keyword>
<evidence type="ECO:0000313" key="2">
    <source>
        <dbReference type="Proteomes" id="UP001501433"/>
    </source>
</evidence>
<gene>
    <name evidence="1" type="ORF">GCM10023330_06990</name>
</gene>
<comment type="caution">
    <text evidence="1">The sequence shown here is derived from an EMBL/GenBank/DDBJ whole genome shotgun (WGS) entry which is preliminary data.</text>
</comment>
<keyword evidence="1" id="KW-0067">ATP-binding</keyword>